<organism evidence="6 7">
    <name type="scientific">Methylococcus capsulatus</name>
    <dbReference type="NCBI Taxonomy" id="414"/>
    <lineage>
        <taxon>Bacteria</taxon>
        <taxon>Pseudomonadati</taxon>
        <taxon>Pseudomonadota</taxon>
        <taxon>Gammaproteobacteria</taxon>
        <taxon>Methylococcales</taxon>
        <taxon>Methylococcaceae</taxon>
        <taxon>Methylococcus</taxon>
    </lineage>
</organism>
<dbReference type="RefSeq" id="WP_050738209.1">
    <property type="nucleotide sequence ID" value="NZ_CP079096.1"/>
</dbReference>
<dbReference type="OMA" id="QMIELYY"/>
<dbReference type="PANTHER" id="PTHR43861:SF2">
    <property type="entry name" value="CARBOXY-S-ADENOSYL-L-METHIONINE SYNTHASE"/>
    <property type="match status" value="1"/>
</dbReference>
<keyword evidence="2 3" id="KW-0949">S-adenosyl-L-methionine</keyword>
<dbReference type="GeneID" id="88224515"/>
<dbReference type="InterPro" id="IPR041698">
    <property type="entry name" value="Methyltransf_25"/>
</dbReference>
<dbReference type="InterPro" id="IPR029063">
    <property type="entry name" value="SAM-dependent_MTases_sf"/>
</dbReference>
<feature type="binding site" evidence="3">
    <location>
        <begin position="116"/>
        <end position="117"/>
    </location>
    <ligand>
        <name>S-adenosyl-L-methionine</name>
        <dbReference type="ChEBI" id="CHEBI:59789"/>
    </ligand>
</feature>
<comment type="similarity">
    <text evidence="3">Belongs to the class I-like SAM-binding methyltransferase superfamily. Cx-SAM synthase family.</text>
</comment>
<name>A0AA35UVW2_METCP</name>
<dbReference type="GO" id="GO:0016743">
    <property type="term" value="F:carboxyl- or carbamoyltransferase activity"/>
    <property type="evidence" value="ECO:0007669"/>
    <property type="project" value="UniProtKB-UniRule"/>
</dbReference>
<feature type="domain" description="Methyltransferase" evidence="5">
    <location>
        <begin position="59"/>
        <end position="158"/>
    </location>
</feature>
<dbReference type="PIRSF" id="PIRSF006325">
    <property type="entry name" value="MeTrfase_bac"/>
    <property type="match status" value="1"/>
</dbReference>
<dbReference type="Proteomes" id="UP001158598">
    <property type="component" value="Chromosome"/>
</dbReference>
<feature type="binding site" evidence="3">
    <location>
        <position position="199"/>
    </location>
    <ligand>
        <name>S-adenosyl-L-methionine</name>
        <dbReference type="ChEBI" id="CHEBI:59789"/>
    </ligand>
</feature>
<feature type="binding site" evidence="3 4">
    <location>
        <begin position="88"/>
        <end position="89"/>
    </location>
    <ligand>
        <name>S-adenosyl-L-methionine</name>
        <dbReference type="ChEBI" id="CHEBI:59789"/>
    </ligand>
</feature>
<comment type="function">
    <text evidence="3">Catalyzes the conversion of S-adenosyl-L-methionine (SAM) to carboxy-S-adenosyl-L-methionine (Cx-SAM).</text>
</comment>
<dbReference type="AlphaFoldDB" id="A0AA35UVW2"/>
<dbReference type="NCBIfam" id="TIGR00740">
    <property type="entry name" value="carboxy-S-adenosyl-L-methionine synthase CmoA"/>
    <property type="match status" value="1"/>
</dbReference>
<protein>
    <recommendedName>
        <fullName evidence="3">Carboxy-S-adenosyl-L-methionine synthase</fullName>
        <shortName evidence="3">Cx-SAM synthase</shortName>
        <ecNumber evidence="3">2.1.3.-</ecNumber>
    </recommendedName>
</protein>
<evidence type="ECO:0000313" key="7">
    <source>
        <dbReference type="Proteomes" id="UP001158598"/>
    </source>
</evidence>
<dbReference type="SMR" id="A0AA35UVW2"/>
<dbReference type="Pfam" id="PF13649">
    <property type="entry name" value="Methyltransf_25"/>
    <property type="match status" value="1"/>
</dbReference>
<dbReference type="PANTHER" id="PTHR43861">
    <property type="entry name" value="TRANS-ACONITATE 2-METHYLTRANSFERASE-RELATED"/>
    <property type="match status" value="1"/>
</dbReference>
<reference evidence="6" key="1">
    <citation type="submission" date="2023-03" db="EMBL/GenBank/DDBJ databases">
        <authorList>
            <person name="Pearce D."/>
        </authorList>
    </citation>
    <scope>NUCLEOTIDE SEQUENCE</scope>
    <source>
        <strain evidence="6">Mc</strain>
    </source>
</reference>
<feature type="binding site" evidence="3 4">
    <location>
        <begin position="63"/>
        <end position="65"/>
    </location>
    <ligand>
        <name>S-adenosyl-L-methionine</name>
        <dbReference type="ChEBI" id="CHEBI:59789"/>
    </ligand>
</feature>
<feature type="binding site" evidence="3 4">
    <location>
        <position position="38"/>
    </location>
    <ligand>
        <name>S-adenosyl-L-methionine</name>
        <dbReference type="ChEBI" id="CHEBI:59789"/>
    </ligand>
</feature>
<dbReference type="Gene3D" id="3.40.50.150">
    <property type="entry name" value="Vaccinia Virus protein VP39"/>
    <property type="match status" value="1"/>
</dbReference>
<dbReference type="EC" id="2.1.3.-" evidence="3"/>
<dbReference type="HAMAP" id="MF_01589">
    <property type="entry name" value="Cx_SAM_synthase"/>
    <property type="match status" value="1"/>
</dbReference>
<dbReference type="EMBL" id="OX458332">
    <property type="protein sequence ID" value="CAI8838396.1"/>
    <property type="molecule type" value="Genomic_DNA"/>
</dbReference>
<proteinExistence type="inferred from homology"/>
<evidence type="ECO:0000256" key="4">
    <source>
        <dbReference type="PIRSR" id="PIRSR006325-1"/>
    </source>
</evidence>
<dbReference type="GO" id="GO:1904047">
    <property type="term" value="F:S-adenosyl-L-methionine binding"/>
    <property type="evidence" value="ECO:0007669"/>
    <property type="project" value="UniProtKB-UniRule"/>
</dbReference>
<comment type="subunit">
    <text evidence="3">Homodimer.</text>
</comment>
<dbReference type="GO" id="GO:0002098">
    <property type="term" value="P:tRNA wobble uridine modification"/>
    <property type="evidence" value="ECO:0007669"/>
    <property type="project" value="InterPro"/>
</dbReference>
<evidence type="ECO:0000256" key="2">
    <source>
        <dbReference type="ARBA" id="ARBA00022691"/>
    </source>
</evidence>
<gene>
    <name evidence="3 6" type="primary">cmoA</name>
    <name evidence="6" type="ORF">MCNOR_2270</name>
</gene>
<comment type="catalytic activity">
    <reaction evidence="3">
        <text>prephenate + S-adenosyl-L-methionine = carboxy-S-adenosyl-L-methionine + 3-phenylpyruvate + H2O</text>
        <dbReference type="Rhea" id="RHEA:51692"/>
        <dbReference type="ChEBI" id="CHEBI:15377"/>
        <dbReference type="ChEBI" id="CHEBI:18005"/>
        <dbReference type="ChEBI" id="CHEBI:29934"/>
        <dbReference type="ChEBI" id="CHEBI:59789"/>
        <dbReference type="ChEBI" id="CHEBI:134278"/>
    </reaction>
</comment>
<keyword evidence="1 3" id="KW-0808">Transferase</keyword>
<evidence type="ECO:0000256" key="1">
    <source>
        <dbReference type="ARBA" id="ARBA00022679"/>
    </source>
</evidence>
<sequence>MSRDEIYRQSQSFLDDFGFGESVATVFDDMLERSVPFYAELQRMIAEMAGDFAMPHTRIYDFGCSTGTTLIGLDQAIGPRGLTLVGVDNSQEMLAKCRAKMAGHAFANAVELIRADLNQGVVMENASLALMILTLQFVRPLYRDRLVRAIHDGLEENGALVLVEKVLGESSLFNRSFIKYYYEFKKRNGYTELEIAQKREALENVLVPYKLAENLEMLESAGFRYVDVFFKWYNFVGIVAVK</sequence>
<evidence type="ECO:0000313" key="6">
    <source>
        <dbReference type="EMBL" id="CAI8838396.1"/>
    </source>
</evidence>
<evidence type="ECO:0000259" key="5">
    <source>
        <dbReference type="Pfam" id="PF13649"/>
    </source>
</evidence>
<dbReference type="CDD" id="cd02440">
    <property type="entry name" value="AdoMet_MTases"/>
    <property type="match status" value="1"/>
</dbReference>
<comment type="caution">
    <text evidence="3">Lacks conserved residue(s) required for the propagation of feature annotation.</text>
</comment>
<evidence type="ECO:0000256" key="3">
    <source>
        <dbReference type="HAMAP-Rule" id="MF_01589"/>
    </source>
</evidence>
<dbReference type="InterPro" id="IPR005271">
    <property type="entry name" value="CmoA"/>
</dbReference>
<accession>A0AA35UVW2</accession>
<dbReference type="SUPFAM" id="SSF53335">
    <property type="entry name" value="S-adenosyl-L-methionine-dependent methyltransferases"/>
    <property type="match status" value="1"/>
</dbReference>